<dbReference type="AlphaFoldDB" id="A0AAU9K9R2"/>
<evidence type="ECO:0000313" key="1">
    <source>
        <dbReference type="EMBL" id="CAG9334153.1"/>
    </source>
</evidence>
<evidence type="ECO:0000313" key="2">
    <source>
        <dbReference type="Proteomes" id="UP001162131"/>
    </source>
</evidence>
<dbReference type="Proteomes" id="UP001162131">
    <property type="component" value="Unassembled WGS sequence"/>
</dbReference>
<name>A0AAU9K9R2_9CILI</name>
<organism evidence="1 2">
    <name type="scientific">Blepharisma stoltei</name>
    <dbReference type="NCBI Taxonomy" id="1481888"/>
    <lineage>
        <taxon>Eukaryota</taxon>
        <taxon>Sar</taxon>
        <taxon>Alveolata</taxon>
        <taxon>Ciliophora</taxon>
        <taxon>Postciliodesmatophora</taxon>
        <taxon>Heterotrichea</taxon>
        <taxon>Heterotrichida</taxon>
        <taxon>Blepharismidae</taxon>
        <taxon>Blepharisma</taxon>
    </lineage>
</organism>
<gene>
    <name evidence="1" type="ORF">BSTOLATCC_MIC59981</name>
</gene>
<protein>
    <submittedName>
        <fullName evidence="1">Uncharacterized protein</fullName>
    </submittedName>
</protein>
<comment type="caution">
    <text evidence="1">The sequence shown here is derived from an EMBL/GenBank/DDBJ whole genome shotgun (WGS) entry which is preliminary data.</text>
</comment>
<accession>A0AAU9K9R2</accession>
<sequence>MPFIKISDYPCHQKIKNYGNHFFFLVLARIGLSKQFDELKIAKLKIFARNQSSTHFQFILYPGKEHSFKFSRLDREEVFISTICISYGEGTANFHGPKTF</sequence>
<reference evidence="1" key="1">
    <citation type="submission" date="2021-09" db="EMBL/GenBank/DDBJ databases">
        <authorList>
            <consortium name="AG Swart"/>
            <person name="Singh M."/>
            <person name="Singh A."/>
            <person name="Seah K."/>
            <person name="Emmerich C."/>
        </authorList>
    </citation>
    <scope>NUCLEOTIDE SEQUENCE</scope>
    <source>
        <strain evidence="1">ATCC30299</strain>
    </source>
</reference>
<dbReference type="EMBL" id="CAJZBQ010000057">
    <property type="protein sequence ID" value="CAG9334153.1"/>
    <property type="molecule type" value="Genomic_DNA"/>
</dbReference>
<proteinExistence type="predicted"/>
<keyword evidence="2" id="KW-1185">Reference proteome</keyword>